<keyword evidence="6" id="KW-0325">Glycoprotein</keyword>
<evidence type="ECO:0000256" key="1">
    <source>
        <dbReference type="ARBA" id="ARBA00010609"/>
    </source>
</evidence>
<evidence type="ECO:0000313" key="12">
    <source>
        <dbReference type="EMBL" id="KIW62525.1"/>
    </source>
</evidence>
<feature type="domain" description="Plastocyanin-like" evidence="10">
    <location>
        <begin position="621"/>
        <end position="738"/>
    </location>
</feature>
<feature type="region of interest" description="Disordered" evidence="7">
    <location>
        <begin position="179"/>
        <end position="253"/>
    </location>
</feature>
<evidence type="ECO:0000256" key="5">
    <source>
        <dbReference type="ARBA" id="ARBA00023008"/>
    </source>
</evidence>
<evidence type="ECO:0000256" key="3">
    <source>
        <dbReference type="ARBA" id="ARBA00022737"/>
    </source>
</evidence>
<keyword evidence="5" id="KW-0186">Copper</keyword>
<dbReference type="InterPro" id="IPR001117">
    <property type="entry name" value="Cu-oxidase_2nd"/>
</dbReference>
<dbReference type="InterPro" id="IPR011707">
    <property type="entry name" value="Cu-oxidase-like_N"/>
</dbReference>
<dbReference type="Proteomes" id="UP000054266">
    <property type="component" value="Unassembled WGS sequence"/>
</dbReference>
<dbReference type="EMBL" id="KN846963">
    <property type="protein sequence ID" value="KIW62525.1"/>
    <property type="molecule type" value="Genomic_DNA"/>
</dbReference>
<dbReference type="Gene3D" id="2.60.40.420">
    <property type="entry name" value="Cupredoxins - blue copper proteins"/>
    <property type="match status" value="3"/>
</dbReference>
<keyword evidence="3" id="KW-0677">Repeat</keyword>
<dbReference type="InterPro" id="IPR002355">
    <property type="entry name" value="Cu_oxidase_Cu_BS"/>
</dbReference>
<dbReference type="CDD" id="cd13854">
    <property type="entry name" value="CuRO_1_MaLCC_like"/>
    <property type="match status" value="1"/>
</dbReference>
<dbReference type="CDD" id="cd13901">
    <property type="entry name" value="CuRO_3_MaLCC_like"/>
    <property type="match status" value="1"/>
</dbReference>
<dbReference type="PROSITE" id="PS00080">
    <property type="entry name" value="MULTICOPPER_OXIDASE2"/>
    <property type="match status" value="1"/>
</dbReference>
<dbReference type="Pfam" id="PF07732">
    <property type="entry name" value="Cu-oxidase_3"/>
    <property type="match status" value="1"/>
</dbReference>
<feature type="compositionally biased region" description="Pro residues" evidence="7">
    <location>
        <begin position="45"/>
        <end position="56"/>
    </location>
</feature>
<feature type="compositionally biased region" description="Polar residues" evidence="7">
    <location>
        <begin position="199"/>
        <end position="210"/>
    </location>
</feature>
<dbReference type="Pfam" id="PF07731">
    <property type="entry name" value="Cu-oxidase_2"/>
    <property type="match status" value="1"/>
</dbReference>
<evidence type="ECO:0000259" key="9">
    <source>
        <dbReference type="Pfam" id="PF00394"/>
    </source>
</evidence>
<dbReference type="Pfam" id="PF00394">
    <property type="entry name" value="Cu-oxidase"/>
    <property type="match status" value="1"/>
</dbReference>
<dbReference type="PANTHER" id="PTHR11709">
    <property type="entry name" value="MULTI-COPPER OXIDASE"/>
    <property type="match status" value="1"/>
</dbReference>
<sequence length="809" mass="87020">MTHSMKILWACFLLAVCFRSFPGVSATPAMKPGGPPALVLVSPAKDPPAPPKPEIPTPTEKLRPSIPPPPLPVEPPIAPVHPVPVAPPVLPPHLTTTTHPAQTSSTKSSHSSVSSSTSKTSQSSTSSKASSTISSSTEASTTTSRASRPTLPAHISYSGARIVGTSQLPASLSTVVFPQSPQSTGIPKHSGSLGVNRLPQDQTNGNSPLGTLQAPRYYRYNGDAAGQSNSTTPPSGGFPWGDRTASGTNPYTSAPVTGVVRSYNFVISRGYLAPDGMERELLLINGQYPGPTIEADWGDTIQVTVTNSITGPEEGTALHWHGLLQQGTPYEDGIPGITQCPIAPGQTFTYSFSAGLYGTSWYHSHYSGQYAGGVLGAIVVHGPQNALYDEDLGPIMLSDYFHTDYNTLIEDVMSTDFAKITPLSDNNLINGKGFYDCSLVKDGSPCTPNAGLSKFLFNSGESYRLRLINSGAEATQLFSIDNHTLTVIAYDFVPITPYTTSVVSLGVGQRADVVVKATGAPNSVVWMRSTMASMCSHTRQPNGLAIIYYQNANTTAEPTSQGWPLDGSQCANDPLSKTVPYTPITPPQSQTTVNIDLNFEINATGHFLFTMDGSTFRTDYNDPILPLAVAGNDTFPEEWNVYNLGSNTSFTIVVNNETPLVHPMHIHGHNMYVLNQGPGRWDGTVVNPSNPMRRDTVQLMPGGYMAFQIDGDNPGVWPFHCHIAWHVSGGLYVNILERTDLLPSLQIPSSVSNLCTAWSAFTAQGPIDQIDSGLRRREAHGHDHDHHLHSDRHNHLGRHKYANIVRRSV</sequence>
<accession>A0A0D2F6H2</accession>
<keyword evidence="2" id="KW-0479">Metal-binding</keyword>
<protein>
    <recommendedName>
        <fullName evidence="14">Multicopper oxidase</fullName>
    </recommendedName>
</protein>
<dbReference type="HOGENOM" id="CLU_006504_3_1_1"/>
<evidence type="ECO:0000256" key="2">
    <source>
        <dbReference type="ARBA" id="ARBA00022723"/>
    </source>
</evidence>
<gene>
    <name evidence="12" type="ORF">PV04_10692</name>
</gene>
<dbReference type="FunFam" id="2.60.40.420:FF:000021">
    <property type="entry name" value="Extracellular dihydrogeodin oxidase/laccase"/>
    <property type="match status" value="1"/>
</dbReference>
<dbReference type="FunFam" id="2.60.40.420:FF:000038">
    <property type="entry name" value="Extracellular dihydrogeodin oxidase/laccase"/>
    <property type="match status" value="1"/>
</dbReference>
<evidence type="ECO:0008006" key="14">
    <source>
        <dbReference type="Google" id="ProtNLM"/>
    </source>
</evidence>
<feature type="domain" description="Plastocyanin-like" evidence="11">
    <location>
        <begin position="271"/>
        <end position="384"/>
    </location>
</feature>
<keyword evidence="13" id="KW-1185">Reference proteome</keyword>
<comment type="similarity">
    <text evidence="1">Belongs to the multicopper oxidase family.</text>
</comment>
<evidence type="ECO:0000256" key="8">
    <source>
        <dbReference type="SAM" id="SignalP"/>
    </source>
</evidence>
<feature type="compositionally biased region" description="Pro residues" evidence="7">
    <location>
        <begin position="65"/>
        <end position="75"/>
    </location>
</feature>
<feature type="region of interest" description="Disordered" evidence="7">
    <location>
        <begin position="88"/>
        <end position="152"/>
    </location>
</feature>
<feature type="region of interest" description="Disordered" evidence="7">
    <location>
        <begin position="37"/>
        <end position="75"/>
    </location>
</feature>
<evidence type="ECO:0000256" key="4">
    <source>
        <dbReference type="ARBA" id="ARBA00023002"/>
    </source>
</evidence>
<reference evidence="12 13" key="1">
    <citation type="submission" date="2015-01" db="EMBL/GenBank/DDBJ databases">
        <title>The Genome Sequence of Capronia semiimmersa CBS27337.</title>
        <authorList>
            <consortium name="The Broad Institute Genomics Platform"/>
            <person name="Cuomo C."/>
            <person name="de Hoog S."/>
            <person name="Gorbushina A."/>
            <person name="Stielow B."/>
            <person name="Teixiera M."/>
            <person name="Abouelleil A."/>
            <person name="Chapman S.B."/>
            <person name="Priest M."/>
            <person name="Young S.K."/>
            <person name="Wortman J."/>
            <person name="Nusbaum C."/>
            <person name="Birren B."/>
        </authorList>
    </citation>
    <scope>NUCLEOTIDE SEQUENCE [LARGE SCALE GENOMIC DNA]</scope>
    <source>
        <strain evidence="12 13">CBS 27337</strain>
    </source>
</reference>
<keyword evidence="8" id="KW-0732">Signal</keyword>
<dbReference type="GO" id="GO:0016491">
    <property type="term" value="F:oxidoreductase activity"/>
    <property type="evidence" value="ECO:0007669"/>
    <property type="project" value="UniProtKB-KW"/>
</dbReference>
<evidence type="ECO:0000313" key="13">
    <source>
        <dbReference type="Proteomes" id="UP000054266"/>
    </source>
</evidence>
<organism evidence="12 13">
    <name type="scientific">Phialophora macrospora</name>
    <dbReference type="NCBI Taxonomy" id="1851006"/>
    <lineage>
        <taxon>Eukaryota</taxon>
        <taxon>Fungi</taxon>
        <taxon>Dikarya</taxon>
        <taxon>Ascomycota</taxon>
        <taxon>Pezizomycotina</taxon>
        <taxon>Eurotiomycetes</taxon>
        <taxon>Chaetothyriomycetidae</taxon>
        <taxon>Chaetothyriales</taxon>
        <taxon>Herpotrichiellaceae</taxon>
        <taxon>Phialophora</taxon>
    </lineage>
</organism>
<dbReference type="GO" id="GO:0005507">
    <property type="term" value="F:copper ion binding"/>
    <property type="evidence" value="ECO:0007669"/>
    <property type="project" value="InterPro"/>
</dbReference>
<dbReference type="InterPro" id="IPR011706">
    <property type="entry name" value="Cu-oxidase_C"/>
</dbReference>
<proteinExistence type="inferred from homology"/>
<dbReference type="InterPro" id="IPR045087">
    <property type="entry name" value="Cu-oxidase_fam"/>
</dbReference>
<feature type="domain" description="Plastocyanin-like" evidence="9">
    <location>
        <begin position="394"/>
        <end position="552"/>
    </location>
</feature>
<dbReference type="CDD" id="cd13880">
    <property type="entry name" value="CuRO_2_MaLCC_like"/>
    <property type="match status" value="1"/>
</dbReference>
<evidence type="ECO:0000256" key="6">
    <source>
        <dbReference type="ARBA" id="ARBA00023180"/>
    </source>
</evidence>
<feature type="signal peptide" evidence="8">
    <location>
        <begin position="1"/>
        <end position="26"/>
    </location>
</feature>
<evidence type="ECO:0000256" key="7">
    <source>
        <dbReference type="SAM" id="MobiDB-lite"/>
    </source>
</evidence>
<dbReference type="AlphaFoldDB" id="A0A0D2F6H2"/>
<evidence type="ECO:0000259" key="11">
    <source>
        <dbReference type="Pfam" id="PF07732"/>
    </source>
</evidence>
<feature type="compositionally biased region" description="Low complexity" evidence="7">
    <location>
        <begin position="92"/>
        <end position="147"/>
    </location>
</feature>
<dbReference type="PANTHER" id="PTHR11709:SF145">
    <property type="entry name" value="LCC1"/>
    <property type="match status" value="1"/>
</dbReference>
<name>A0A0D2F6H2_9EURO</name>
<dbReference type="STRING" id="5601.A0A0D2F6H2"/>
<keyword evidence="4" id="KW-0560">Oxidoreductase</keyword>
<dbReference type="InterPro" id="IPR008972">
    <property type="entry name" value="Cupredoxin"/>
</dbReference>
<evidence type="ECO:0000259" key="10">
    <source>
        <dbReference type="Pfam" id="PF07731"/>
    </source>
</evidence>
<feature type="chain" id="PRO_5002241694" description="Multicopper oxidase" evidence="8">
    <location>
        <begin position="27"/>
        <end position="809"/>
    </location>
</feature>
<dbReference type="SUPFAM" id="SSF49503">
    <property type="entry name" value="Cupredoxins"/>
    <property type="match status" value="3"/>
</dbReference>